<dbReference type="EMBL" id="CP151511">
    <property type="protein sequence ID" value="WZN65049.1"/>
    <property type="molecule type" value="Genomic_DNA"/>
</dbReference>
<feature type="transmembrane region" description="Helical" evidence="8">
    <location>
        <begin position="751"/>
        <end position="772"/>
    </location>
</feature>
<reference evidence="11 12" key="1">
    <citation type="submission" date="2024-03" db="EMBL/GenBank/DDBJ databases">
        <title>Complete genome sequence of the green alga Chloropicon roscoffensis RCC1871.</title>
        <authorList>
            <person name="Lemieux C."/>
            <person name="Pombert J.-F."/>
            <person name="Otis C."/>
            <person name="Turmel M."/>
        </authorList>
    </citation>
    <scope>NUCLEOTIDE SEQUENCE [LARGE SCALE GENOMIC DNA]</scope>
    <source>
        <strain evidence="11 12">RCC1871</strain>
    </source>
</reference>
<dbReference type="GO" id="GO:0140359">
    <property type="term" value="F:ABC-type transporter activity"/>
    <property type="evidence" value="ECO:0007669"/>
    <property type="project" value="InterPro"/>
</dbReference>
<evidence type="ECO:0000256" key="8">
    <source>
        <dbReference type="SAM" id="Phobius"/>
    </source>
</evidence>
<dbReference type="SMART" id="SM00382">
    <property type="entry name" value="AAA"/>
    <property type="match status" value="1"/>
</dbReference>
<dbReference type="InterPro" id="IPR013525">
    <property type="entry name" value="ABC2_TM"/>
</dbReference>
<keyword evidence="9" id="KW-0732">Signal</keyword>
<feature type="transmembrane region" description="Helical" evidence="8">
    <location>
        <begin position="866"/>
        <end position="889"/>
    </location>
</feature>
<keyword evidence="12" id="KW-1185">Reference proteome</keyword>
<accession>A0AAX4PGK3</accession>
<feature type="signal peptide" evidence="9">
    <location>
        <begin position="1"/>
        <end position="38"/>
    </location>
</feature>
<dbReference type="GO" id="GO:0005524">
    <property type="term" value="F:ATP binding"/>
    <property type="evidence" value="ECO:0007669"/>
    <property type="project" value="UniProtKB-KW"/>
</dbReference>
<dbReference type="PROSITE" id="PS00211">
    <property type="entry name" value="ABC_TRANSPORTER_1"/>
    <property type="match status" value="1"/>
</dbReference>
<dbReference type="InterPro" id="IPR017871">
    <property type="entry name" value="ABC_transporter-like_CS"/>
</dbReference>
<feature type="transmembrane region" description="Helical" evidence="8">
    <location>
        <begin position="828"/>
        <end position="854"/>
    </location>
</feature>
<keyword evidence="2" id="KW-0813">Transport</keyword>
<dbReference type="PANTHER" id="PTHR48041:SF2">
    <property type="entry name" value="ATP-DEPENDENT PERMEASE-RELATED"/>
    <property type="match status" value="1"/>
</dbReference>
<dbReference type="Pfam" id="PF01061">
    <property type="entry name" value="ABC2_membrane"/>
    <property type="match status" value="1"/>
</dbReference>
<evidence type="ECO:0000313" key="11">
    <source>
        <dbReference type="EMBL" id="WZN65049.1"/>
    </source>
</evidence>
<keyword evidence="5" id="KW-0067">ATP-binding</keyword>
<organism evidence="11 12">
    <name type="scientific">Chloropicon roscoffensis</name>
    <dbReference type="NCBI Taxonomy" id="1461544"/>
    <lineage>
        <taxon>Eukaryota</taxon>
        <taxon>Viridiplantae</taxon>
        <taxon>Chlorophyta</taxon>
        <taxon>Chloropicophyceae</taxon>
        <taxon>Chloropicales</taxon>
        <taxon>Chloropicaceae</taxon>
        <taxon>Chloropicon</taxon>
    </lineage>
</organism>
<dbReference type="GO" id="GO:0016020">
    <property type="term" value="C:membrane"/>
    <property type="evidence" value="ECO:0007669"/>
    <property type="project" value="UniProtKB-SubCell"/>
</dbReference>
<keyword evidence="7 8" id="KW-0472">Membrane</keyword>
<evidence type="ECO:0000259" key="10">
    <source>
        <dbReference type="PROSITE" id="PS50893"/>
    </source>
</evidence>
<evidence type="ECO:0000256" key="6">
    <source>
        <dbReference type="ARBA" id="ARBA00022989"/>
    </source>
</evidence>
<dbReference type="InterPro" id="IPR003439">
    <property type="entry name" value="ABC_transporter-like_ATP-bd"/>
</dbReference>
<evidence type="ECO:0000256" key="4">
    <source>
        <dbReference type="ARBA" id="ARBA00022741"/>
    </source>
</evidence>
<dbReference type="InterPro" id="IPR050352">
    <property type="entry name" value="ABCG_transporters"/>
</dbReference>
<protein>
    <submittedName>
        <fullName evidence="11">ABC transporter</fullName>
    </submittedName>
</protein>
<feature type="domain" description="ABC transporter" evidence="10">
    <location>
        <begin position="429"/>
        <end position="668"/>
    </location>
</feature>
<evidence type="ECO:0000256" key="9">
    <source>
        <dbReference type="SAM" id="SignalP"/>
    </source>
</evidence>
<dbReference type="AlphaFoldDB" id="A0AAX4PGK3"/>
<dbReference type="Pfam" id="PF00005">
    <property type="entry name" value="ABC_tran"/>
    <property type="match status" value="1"/>
</dbReference>
<dbReference type="InterPro" id="IPR043926">
    <property type="entry name" value="ABCG_dom"/>
</dbReference>
<evidence type="ECO:0000256" key="5">
    <source>
        <dbReference type="ARBA" id="ARBA00022840"/>
    </source>
</evidence>
<dbReference type="PANTHER" id="PTHR48041">
    <property type="entry name" value="ABC TRANSPORTER G FAMILY MEMBER 28"/>
    <property type="match status" value="1"/>
</dbReference>
<keyword evidence="6 8" id="KW-1133">Transmembrane helix</keyword>
<dbReference type="Gene3D" id="3.40.50.300">
    <property type="entry name" value="P-loop containing nucleotide triphosphate hydrolases"/>
    <property type="match status" value="1"/>
</dbReference>
<evidence type="ECO:0000256" key="7">
    <source>
        <dbReference type="ARBA" id="ARBA00023136"/>
    </source>
</evidence>
<dbReference type="SUPFAM" id="SSF52540">
    <property type="entry name" value="P-loop containing nucleoside triphosphate hydrolases"/>
    <property type="match status" value="1"/>
</dbReference>
<dbReference type="Proteomes" id="UP001472866">
    <property type="component" value="Chromosome 11"/>
</dbReference>
<keyword evidence="4" id="KW-0547">Nucleotide-binding</keyword>
<dbReference type="GO" id="GO:0016887">
    <property type="term" value="F:ATP hydrolysis activity"/>
    <property type="evidence" value="ECO:0007669"/>
    <property type="project" value="InterPro"/>
</dbReference>
<evidence type="ECO:0000313" key="12">
    <source>
        <dbReference type="Proteomes" id="UP001472866"/>
    </source>
</evidence>
<sequence length="1014" mass="111020">MGATGAKGGWGLSSACLSRVFWITLALAFSTFATLAQGQIGPEQACKNAMSVDSPRCMNGGTLFFENLDETHATSCAHCNCPAGWTGSDCSLCENVETCPPIKVNNQTLKALACTNDTIIPNNEEMIQGKRLSCVCGGDPFSDFACMNQPDLNMMVELLGDLTTSNATMRVKQFSGMPSQAAPCTEDACYPAKRYEYAYPQAWEADFFRCKSVTEDCKLPLDKSKKCFVVQCETSEVSCPPKNVPKCPEWSNTSPYCAQFKCENATQCPPQGTSDYWQHHCYEKATPPQDSPVTFRCMETATEKGNKFHCAFAYANMNFPSFIGLECSVGNCIYQKPGPTPPPPPYVPPDHTPTHIPHLILMLCCSLVAFALVGIIIHDQNQRDTMPKSILPHMLPASKESEVMLEESLLQHEKTRNYLSWKNLSCTSSNFLKISNMHLLSNAHGWAGHLMDGNGLTAIMGPSGAGKTTLLDAISGRAKSVQVQGEVRLNGWIASPKQLRAISSFVMQENILPGTSTVWEYFMFNAMLRMPQQMKREYKRQRVFEIIQQLGLTKVAMSLIGDEFVRGLSGGEKRRLSIGVEILICPPVLFLDEPLSGLDSSNASKVMSILGDIATSGVAVILTLHQPRPDMLLTIDRLMILSAGGCTVYSGPTSQLDTYLGELGQSPPESMTAVDFLLELLVNSTDQAVARITESYSKSVLMADEMKQLQQLVLNTEQTTSSIPAIGTSCSAMYEFTLLLKRAVIANVRSPLLITLNLISSLAIAFSVGFIFKNAGTDTSGIQKRMGSLFFILLYLSMISLGSIPVWHQERKVFLKKHSSGLYRIWTYFLAVVFNEFVLLRSLPPIAFCLSYYLINLRGGVQSSHILTFLTTLILCNCTLTGIVFVIGAATRKTSLANVIGSVVMLLSALFAGYLLNKSDMSKLISLLSHLSPLEYAFQILLVNEFHGLPKGYFHFTDPSDKHSTGIPVSGDTILITFGFFPGGNMNNYITLAGILAGSLGASFFLLKSGTFKN</sequence>
<feature type="transmembrane region" description="Helical" evidence="8">
    <location>
        <begin position="896"/>
        <end position="916"/>
    </location>
</feature>
<comment type="subcellular location">
    <subcellularLocation>
        <location evidence="1">Membrane</location>
        <topology evidence="1">Multi-pass membrane protein</topology>
    </subcellularLocation>
</comment>
<dbReference type="PROSITE" id="PS50893">
    <property type="entry name" value="ABC_TRANSPORTER_2"/>
    <property type="match status" value="1"/>
</dbReference>
<gene>
    <name evidence="11" type="ORF">HKI87_11g66060</name>
</gene>
<dbReference type="InterPro" id="IPR027417">
    <property type="entry name" value="P-loop_NTPase"/>
</dbReference>
<name>A0AAX4PGK3_9CHLO</name>
<keyword evidence="3 8" id="KW-0812">Transmembrane</keyword>
<feature type="transmembrane region" description="Helical" evidence="8">
    <location>
        <begin position="787"/>
        <end position="807"/>
    </location>
</feature>
<evidence type="ECO:0000256" key="3">
    <source>
        <dbReference type="ARBA" id="ARBA00022692"/>
    </source>
</evidence>
<evidence type="ECO:0000256" key="2">
    <source>
        <dbReference type="ARBA" id="ARBA00022448"/>
    </source>
</evidence>
<feature type="transmembrane region" description="Helical" evidence="8">
    <location>
        <begin position="989"/>
        <end position="1007"/>
    </location>
</feature>
<feature type="chain" id="PRO_5043646293" evidence="9">
    <location>
        <begin position="39"/>
        <end position="1014"/>
    </location>
</feature>
<evidence type="ECO:0000256" key="1">
    <source>
        <dbReference type="ARBA" id="ARBA00004141"/>
    </source>
</evidence>
<proteinExistence type="predicted"/>
<feature type="transmembrane region" description="Helical" evidence="8">
    <location>
        <begin position="359"/>
        <end position="378"/>
    </location>
</feature>
<dbReference type="Pfam" id="PF19055">
    <property type="entry name" value="ABC2_membrane_7"/>
    <property type="match status" value="1"/>
</dbReference>
<dbReference type="InterPro" id="IPR003593">
    <property type="entry name" value="AAA+_ATPase"/>
</dbReference>